<dbReference type="RefSeq" id="WP_244925266.1">
    <property type="nucleotide sequence ID" value="NZ_CP033325.1"/>
</dbReference>
<evidence type="ECO:0000256" key="9">
    <source>
        <dbReference type="ARBA" id="ARBA00023209"/>
    </source>
</evidence>
<dbReference type="PIRSF" id="PIRSF000847">
    <property type="entry name" value="Phos_ph_gly_syn"/>
    <property type="match status" value="1"/>
</dbReference>
<dbReference type="PANTHER" id="PTHR14269">
    <property type="entry name" value="CDP-DIACYLGLYCEROL--GLYCEROL-3-PHOSPHATE 3-PHOSPHATIDYLTRANSFERASE-RELATED"/>
    <property type="match status" value="1"/>
</dbReference>
<comment type="subcellular location">
    <subcellularLocation>
        <location evidence="1">Membrane</location>
        <topology evidence="1">Multi-pass membrane protein</topology>
    </subcellularLocation>
</comment>
<evidence type="ECO:0000256" key="13">
    <source>
        <dbReference type="SAM" id="Phobius"/>
    </source>
</evidence>
<evidence type="ECO:0000256" key="3">
    <source>
        <dbReference type="ARBA" id="ARBA00022516"/>
    </source>
</evidence>
<feature type="transmembrane region" description="Helical" evidence="13">
    <location>
        <begin position="99"/>
        <end position="121"/>
    </location>
</feature>
<gene>
    <name evidence="14" type="primary">pgsA</name>
    <name evidence="14" type="ORF">ACFO3F_13845</name>
</gene>
<evidence type="ECO:0000256" key="4">
    <source>
        <dbReference type="ARBA" id="ARBA00022679"/>
    </source>
</evidence>
<protein>
    <recommendedName>
        <fullName evidence="11">CDP-diacylglycerol--glycerol-3-phosphate 3-phosphatidyltransferase</fullName>
        <ecNumber evidence="11">2.7.8.5</ecNumber>
    </recommendedName>
</protein>
<evidence type="ECO:0000313" key="15">
    <source>
        <dbReference type="Proteomes" id="UP001595955"/>
    </source>
</evidence>
<keyword evidence="4 12" id="KW-0808">Transferase</keyword>
<comment type="caution">
    <text evidence="14">The sequence shown here is derived from an EMBL/GenBank/DDBJ whole genome shotgun (WGS) entry which is preliminary data.</text>
</comment>
<dbReference type="EC" id="2.7.8.5" evidence="11"/>
<evidence type="ECO:0000256" key="11">
    <source>
        <dbReference type="NCBIfam" id="TIGR00560"/>
    </source>
</evidence>
<dbReference type="Proteomes" id="UP001595955">
    <property type="component" value="Unassembled WGS sequence"/>
</dbReference>
<dbReference type="InterPro" id="IPR004570">
    <property type="entry name" value="Phosphatidylglycerol_P_synth"/>
</dbReference>
<dbReference type="InterPro" id="IPR000462">
    <property type="entry name" value="CDP-OH_P_trans"/>
</dbReference>
<reference evidence="15" key="1">
    <citation type="journal article" date="2019" name="Int. J. Syst. Evol. Microbiol.">
        <title>The Global Catalogue of Microorganisms (GCM) 10K type strain sequencing project: providing services to taxonomists for standard genome sequencing and annotation.</title>
        <authorList>
            <consortium name="The Broad Institute Genomics Platform"/>
            <consortium name="The Broad Institute Genome Sequencing Center for Infectious Disease"/>
            <person name="Wu L."/>
            <person name="Ma J."/>
        </authorList>
    </citation>
    <scope>NUCLEOTIDE SEQUENCE [LARGE SCALE GENOMIC DNA]</scope>
    <source>
        <strain evidence="15">JCM 3369</strain>
    </source>
</reference>
<dbReference type="GO" id="GO:0008444">
    <property type="term" value="F:CDP-diacylglycerol-glycerol-3-phosphate 3-phosphatidyltransferase activity"/>
    <property type="evidence" value="ECO:0007669"/>
    <property type="project" value="UniProtKB-EC"/>
</dbReference>
<accession>A0ABV9DCF2</accession>
<organism evidence="14 15">
    <name type="scientific">Georgenia faecalis</name>
    <dbReference type="NCBI Taxonomy" id="2483799"/>
    <lineage>
        <taxon>Bacteria</taxon>
        <taxon>Bacillati</taxon>
        <taxon>Actinomycetota</taxon>
        <taxon>Actinomycetes</taxon>
        <taxon>Micrococcales</taxon>
        <taxon>Bogoriellaceae</taxon>
        <taxon>Georgenia</taxon>
    </lineage>
</organism>
<dbReference type="NCBIfam" id="TIGR00560">
    <property type="entry name" value="pgsA"/>
    <property type="match status" value="1"/>
</dbReference>
<evidence type="ECO:0000313" key="14">
    <source>
        <dbReference type="EMBL" id="MFC4556331.1"/>
    </source>
</evidence>
<keyword evidence="9" id="KW-0594">Phospholipid biosynthesis</keyword>
<dbReference type="EMBL" id="JBHSGF010000011">
    <property type="protein sequence ID" value="MFC4556331.1"/>
    <property type="molecule type" value="Genomic_DNA"/>
</dbReference>
<keyword evidence="6 13" id="KW-1133">Transmembrane helix</keyword>
<dbReference type="Gene3D" id="1.20.120.1760">
    <property type="match status" value="1"/>
</dbReference>
<feature type="transmembrane region" description="Helical" evidence="13">
    <location>
        <begin position="133"/>
        <end position="151"/>
    </location>
</feature>
<evidence type="ECO:0000256" key="6">
    <source>
        <dbReference type="ARBA" id="ARBA00022989"/>
    </source>
</evidence>
<evidence type="ECO:0000256" key="2">
    <source>
        <dbReference type="ARBA" id="ARBA00010441"/>
    </source>
</evidence>
<evidence type="ECO:0000256" key="7">
    <source>
        <dbReference type="ARBA" id="ARBA00023098"/>
    </source>
</evidence>
<dbReference type="Pfam" id="PF01066">
    <property type="entry name" value="CDP-OH_P_transf"/>
    <property type="match status" value="1"/>
</dbReference>
<dbReference type="InterPro" id="IPR050324">
    <property type="entry name" value="CDP-alcohol_PTase-I"/>
</dbReference>
<keyword evidence="8 13" id="KW-0472">Membrane</keyword>
<name>A0ABV9DCF2_9MICO</name>
<keyword evidence="3" id="KW-0444">Lipid biosynthesis</keyword>
<dbReference type="PROSITE" id="PS00379">
    <property type="entry name" value="CDP_ALCOHOL_P_TRANSF"/>
    <property type="match status" value="1"/>
</dbReference>
<dbReference type="InterPro" id="IPR048254">
    <property type="entry name" value="CDP_ALCOHOL_P_TRANSF_CS"/>
</dbReference>
<evidence type="ECO:0000256" key="10">
    <source>
        <dbReference type="ARBA" id="ARBA00023264"/>
    </source>
</evidence>
<evidence type="ECO:0000256" key="1">
    <source>
        <dbReference type="ARBA" id="ARBA00004141"/>
    </source>
</evidence>
<evidence type="ECO:0000256" key="8">
    <source>
        <dbReference type="ARBA" id="ARBA00023136"/>
    </source>
</evidence>
<evidence type="ECO:0000256" key="12">
    <source>
        <dbReference type="RuleBase" id="RU003750"/>
    </source>
</evidence>
<feature type="transmembrane region" description="Helical" evidence="13">
    <location>
        <begin position="157"/>
        <end position="183"/>
    </location>
</feature>
<dbReference type="PANTHER" id="PTHR14269:SF52">
    <property type="entry name" value="PHOSPHATIDYLGLYCEROPHOSPHATE SYNTHASE-RELATED"/>
    <property type="match status" value="1"/>
</dbReference>
<keyword evidence="15" id="KW-1185">Reference proteome</keyword>
<proteinExistence type="inferred from homology"/>
<comment type="similarity">
    <text evidence="2 12">Belongs to the CDP-alcohol phosphatidyltransferase class-I family.</text>
</comment>
<keyword evidence="10" id="KW-1208">Phospholipid metabolism</keyword>
<evidence type="ECO:0000256" key="5">
    <source>
        <dbReference type="ARBA" id="ARBA00022692"/>
    </source>
</evidence>
<sequence length="199" mass="20770">MPPEAAPAAPAPVWNLANIITMARVALVPVFAVLMLADSVPARFAAAGVFLLAAATDKLDGHIARSRGLVTTFGKVADPIADKALVLTALVLLSAQGDLAWWITVVVIVRELGITALRFLMIRRSVIAASQGGKIKTVLQVVFIVGLLVPWDAFLPAAAAGVMGVLTTVALVLALAVTVLTGLDYVVRAWRLARVPAGH</sequence>
<dbReference type="InterPro" id="IPR043130">
    <property type="entry name" value="CDP-OH_PTrfase_TM_dom"/>
</dbReference>
<feature type="transmembrane region" description="Helical" evidence="13">
    <location>
        <begin position="12"/>
        <end position="37"/>
    </location>
</feature>
<keyword evidence="7" id="KW-0443">Lipid metabolism</keyword>
<keyword evidence="5 13" id="KW-0812">Transmembrane</keyword>